<feature type="compositionally biased region" description="Basic and acidic residues" evidence="1">
    <location>
        <begin position="75"/>
        <end position="90"/>
    </location>
</feature>
<gene>
    <name evidence="2" type="ORF">CPLU01_00192</name>
</gene>
<evidence type="ECO:0000256" key="1">
    <source>
        <dbReference type="SAM" id="MobiDB-lite"/>
    </source>
</evidence>
<evidence type="ECO:0000313" key="3">
    <source>
        <dbReference type="Proteomes" id="UP000654918"/>
    </source>
</evidence>
<protein>
    <submittedName>
        <fullName evidence="2">Uncharacterized protein</fullName>
    </submittedName>
</protein>
<sequence>MDASGIRLPEPRKLDYAVVLLLAFPPCPPLCPAEPHLPAASVLPFQPHPQRQASSARPYKTTMGVGAEEGLDGSFYRREDEHATENRSERASQATFSFTSSTLFLPLFSLARAENDHSTRRG</sequence>
<organism evidence="2 3">
    <name type="scientific">Colletotrichum plurivorum</name>
    <dbReference type="NCBI Taxonomy" id="2175906"/>
    <lineage>
        <taxon>Eukaryota</taxon>
        <taxon>Fungi</taxon>
        <taxon>Dikarya</taxon>
        <taxon>Ascomycota</taxon>
        <taxon>Pezizomycotina</taxon>
        <taxon>Sordariomycetes</taxon>
        <taxon>Hypocreomycetidae</taxon>
        <taxon>Glomerellales</taxon>
        <taxon>Glomerellaceae</taxon>
        <taxon>Colletotrichum</taxon>
        <taxon>Colletotrichum orchidearum species complex</taxon>
    </lineage>
</organism>
<accession>A0A8H6U653</accession>
<reference evidence="2" key="1">
    <citation type="journal article" date="2020" name="Phytopathology">
        <title>Genome Sequence Resources of Colletotrichum truncatum, C. plurivorum, C. musicola, and C. sojae: Four Species Pathogenic to Soybean (Glycine max).</title>
        <authorList>
            <person name="Rogerio F."/>
            <person name="Boufleur T.R."/>
            <person name="Ciampi-Guillardi M."/>
            <person name="Sukno S.A."/>
            <person name="Thon M.R."/>
            <person name="Massola Junior N.S."/>
            <person name="Baroncelli R."/>
        </authorList>
    </citation>
    <scope>NUCLEOTIDE SEQUENCE</scope>
    <source>
        <strain evidence="2">LFN00145</strain>
    </source>
</reference>
<feature type="region of interest" description="Disordered" evidence="1">
    <location>
        <begin position="38"/>
        <end position="93"/>
    </location>
</feature>
<evidence type="ECO:0000313" key="2">
    <source>
        <dbReference type="EMBL" id="KAF6842099.1"/>
    </source>
</evidence>
<dbReference type="EMBL" id="WIGO01000001">
    <property type="protein sequence ID" value="KAF6842099.1"/>
    <property type="molecule type" value="Genomic_DNA"/>
</dbReference>
<proteinExistence type="predicted"/>
<name>A0A8H6U653_9PEZI</name>
<keyword evidence="3" id="KW-1185">Reference proteome</keyword>
<dbReference type="AlphaFoldDB" id="A0A8H6U653"/>
<dbReference type="Proteomes" id="UP000654918">
    <property type="component" value="Unassembled WGS sequence"/>
</dbReference>
<comment type="caution">
    <text evidence="2">The sequence shown here is derived from an EMBL/GenBank/DDBJ whole genome shotgun (WGS) entry which is preliminary data.</text>
</comment>